<evidence type="ECO:0000313" key="4">
    <source>
        <dbReference type="Proteomes" id="UP001151760"/>
    </source>
</evidence>
<reference evidence="3" key="2">
    <citation type="submission" date="2022-01" db="EMBL/GenBank/DDBJ databases">
        <authorList>
            <person name="Yamashiro T."/>
            <person name="Shiraishi A."/>
            <person name="Satake H."/>
            <person name="Nakayama K."/>
        </authorList>
    </citation>
    <scope>NUCLEOTIDE SEQUENCE</scope>
</reference>
<evidence type="ECO:0000313" key="3">
    <source>
        <dbReference type="EMBL" id="GJT79302.1"/>
    </source>
</evidence>
<gene>
    <name evidence="3" type="ORF">Tco_1053644</name>
</gene>
<comment type="caution">
    <text evidence="3">The sequence shown here is derived from an EMBL/GenBank/DDBJ whole genome shotgun (WGS) entry which is preliminary data.</text>
</comment>
<dbReference type="EMBL" id="BQNB010018886">
    <property type="protein sequence ID" value="GJT79302.1"/>
    <property type="molecule type" value="Genomic_DNA"/>
</dbReference>
<feature type="region of interest" description="Disordered" evidence="2">
    <location>
        <begin position="78"/>
        <end position="112"/>
    </location>
</feature>
<evidence type="ECO:0000256" key="1">
    <source>
        <dbReference type="SAM" id="Coils"/>
    </source>
</evidence>
<name>A0ABQ5GWD3_9ASTR</name>
<protein>
    <recommendedName>
        <fullName evidence="5">Prefoldin subunit 4</fullName>
    </recommendedName>
</protein>
<keyword evidence="4" id="KW-1185">Reference proteome</keyword>
<accession>A0ABQ5GWD3</accession>
<dbReference type="Proteomes" id="UP001151760">
    <property type="component" value="Unassembled WGS sequence"/>
</dbReference>
<keyword evidence="1" id="KW-0175">Coiled coil</keyword>
<feature type="coiled-coil region" evidence="1">
    <location>
        <begin position="39"/>
        <end position="66"/>
    </location>
</feature>
<evidence type="ECO:0008006" key="5">
    <source>
        <dbReference type="Google" id="ProtNLM"/>
    </source>
</evidence>
<feature type="compositionally biased region" description="Acidic residues" evidence="2">
    <location>
        <begin position="99"/>
        <end position="112"/>
    </location>
</feature>
<evidence type="ECO:0000256" key="2">
    <source>
        <dbReference type="SAM" id="MobiDB-lite"/>
    </source>
</evidence>
<sequence>MLRPRDLGSNTPLGVSYTEEEILFLPRGMYIDAEIDKMLSSGDKMIDEAKEEAKRTRRELELLRRVVRFDDQMSQLLTQLGSHSEIGGGSGSGGGRDDESGEDEDADRDDDI</sequence>
<proteinExistence type="predicted"/>
<organism evidence="3 4">
    <name type="scientific">Tanacetum coccineum</name>
    <dbReference type="NCBI Taxonomy" id="301880"/>
    <lineage>
        <taxon>Eukaryota</taxon>
        <taxon>Viridiplantae</taxon>
        <taxon>Streptophyta</taxon>
        <taxon>Embryophyta</taxon>
        <taxon>Tracheophyta</taxon>
        <taxon>Spermatophyta</taxon>
        <taxon>Magnoliopsida</taxon>
        <taxon>eudicotyledons</taxon>
        <taxon>Gunneridae</taxon>
        <taxon>Pentapetalae</taxon>
        <taxon>asterids</taxon>
        <taxon>campanulids</taxon>
        <taxon>Asterales</taxon>
        <taxon>Asteraceae</taxon>
        <taxon>Asteroideae</taxon>
        <taxon>Anthemideae</taxon>
        <taxon>Anthemidinae</taxon>
        <taxon>Tanacetum</taxon>
    </lineage>
</organism>
<reference evidence="3" key="1">
    <citation type="journal article" date="2022" name="Int. J. Mol. Sci.">
        <title>Draft Genome of Tanacetum Coccineum: Genomic Comparison of Closely Related Tanacetum-Family Plants.</title>
        <authorList>
            <person name="Yamashiro T."/>
            <person name="Shiraishi A."/>
            <person name="Nakayama K."/>
            <person name="Satake H."/>
        </authorList>
    </citation>
    <scope>NUCLEOTIDE SEQUENCE</scope>
</reference>